<gene>
    <name evidence="6" type="ORF">CTAYLR_002839</name>
</gene>
<dbReference type="Proteomes" id="UP001230188">
    <property type="component" value="Unassembled WGS sequence"/>
</dbReference>
<comment type="catalytic activity">
    <reaction evidence="1 4">
        <text>[protein]-peptidylproline (omega=180) = [protein]-peptidylproline (omega=0)</text>
        <dbReference type="Rhea" id="RHEA:16237"/>
        <dbReference type="Rhea" id="RHEA-COMP:10747"/>
        <dbReference type="Rhea" id="RHEA-COMP:10748"/>
        <dbReference type="ChEBI" id="CHEBI:83833"/>
        <dbReference type="ChEBI" id="CHEBI:83834"/>
        <dbReference type="EC" id="5.2.1.8"/>
    </reaction>
</comment>
<dbReference type="InterPro" id="IPR002130">
    <property type="entry name" value="Cyclophilin-type_PPIase_dom"/>
</dbReference>
<dbReference type="Pfam" id="PF00160">
    <property type="entry name" value="Pro_isomerase"/>
    <property type="match status" value="1"/>
</dbReference>
<protein>
    <recommendedName>
        <fullName evidence="4">Peptidyl-prolyl cis-trans isomerase</fullName>
        <shortName evidence="4">PPIase</shortName>
        <ecNumber evidence="4">5.2.1.8</ecNumber>
    </recommendedName>
</protein>
<keyword evidence="2 4" id="KW-0697">Rotamase</keyword>
<dbReference type="AlphaFoldDB" id="A0AAD7XKZ6"/>
<keyword evidence="3 4" id="KW-0413">Isomerase</keyword>
<comment type="similarity">
    <text evidence="4">Belongs to the cyclophilin-type PPIase family.</text>
</comment>
<dbReference type="InterPro" id="IPR024936">
    <property type="entry name" value="Cyclophilin-type_PPIase"/>
</dbReference>
<reference evidence="6" key="1">
    <citation type="submission" date="2023-01" db="EMBL/GenBank/DDBJ databases">
        <title>Metagenome sequencing of chrysophaentin producing Chrysophaeum taylorii.</title>
        <authorList>
            <person name="Davison J."/>
            <person name="Bewley C."/>
        </authorList>
    </citation>
    <scope>NUCLEOTIDE SEQUENCE</scope>
    <source>
        <strain evidence="6">NIES-1699</strain>
    </source>
</reference>
<name>A0AAD7XKZ6_9STRA</name>
<dbReference type="InterPro" id="IPR020892">
    <property type="entry name" value="Cyclophilin-type_PPIase_CS"/>
</dbReference>
<evidence type="ECO:0000256" key="2">
    <source>
        <dbReference type="ARBA" id="ARBA00023110"/>
    </source>
</evidence>
<dbReference type="FunFam" id="2.40.100.10:FF:000022">
    <property type="entry name" value="Peptidyl-prolyl cis-trans isomerase CYP95"/>
    <property type="match status" value="1"/>
</dbReference>
<dbReference type="PANTHER" id="PTHR11071">
    <property type="entry name" value="PEPTIDYL-PROLYL CIS-TRANS ISOMERASE"/>
    <property type="match status" value="1"/>
</dbReference>
<comment type="caution">
    <text evidence="6">The sequence shown here is derived from an EMBL/GenBank/DDBJ whole genome shotgun (WGS) entry which is preliminary data.</text>
</comment>
<dbReference type="SUPFAM" id="SSF50891">
    <property type="entry name" value="Cyclophilin-like"/>
    <property type="match status" value="1"/>
</dbReference>
<dbReference type="GO" id="GO:0003755">
    <property type="term" value="F:peptidyl-prolyl cis-trans isomerase activity"/>
    <property type="evidence" value="ECO:0007669"/>
    <property type="project" value="UniProtKB-UniRule"/>
</dbReference>
<evidence type="ECO:0000313" key="6">
    <source>
        <dbReference type="EMBL" id="KAJ8599910.1"/>
    </source>
</evidence>
<evidence type="ECO:0000256" key="1">
    <source>
        <dbReference type="ARBA" id="ARBA00000971"/>
    </source>
</evidence>
<evidence type="ECO:0000256" key="3">
    <source>
        <dbReference type="ARBA" id="ARBA00023235"/>
    </source>
</evidence>
<dbReference type="GO" id="GO:0016018">
    <property type="term" value="F:cyclosporin A binding"/>
    <property type="evidence" value="ECO:0007669"/>
    <property type="project" value="TreeGrafter"/>
</dbReference>
<dbReference type="PRINTS" id="PR00153">
    <property type="entry name" value="CSAPPISMRASE"/>
</dbReference>
<evidence type="ECO:0000259" key="5">
    <source>
        <dbReference type="PROSITE" id="PS50072"/>
    </source>
</evidence>
<dbReference type="InterPro" id="IPR029000">
    <property type="entry name" value="Cyclophilin-like_dom_sf"/>
</dbReference>
<dbReference type="EC" id="5.2.1.8" evidence="4"/>
<dbReference type="EMBL" id="JAQMWT010000533">
    <property type="protein sequence ID" value="KAJ8599910.1"/>
    <property type="molecule type" value="Genomic_DNA"/>
</dbReference>
<organism evidence="6 7">
    <name type="scientific">Chrysophaeum taylorii</name>
    <dbReference type="NCBI Taxonomy" id="2483200"/>
    <lineage>
        <taxon>Eukaryota</taxon>
        <taxon>Sar</taxon>
        <taxon>Stramenopiles</taxon>
        <taxon>Ochrophyta</taxon>
        <taxon>Pelagophyceae</taxon>
        <taxon>Pelagomonadales</taxon>
        <taxon>Pelagomonadaceae</taxon>
        <taxon>Chrysophaeum</taxon>
    </lineage>
</organism>
<dbReference type="GO" id="GO:0005737">
    <property type="term" value="C:cytoplasm"/>
    <property type="evidence" value="ECO:0007669"/>
    <property type="project" value="TreeGrafter"/>
</dbReference>
<accession>A0AAD7XKZ6</accession>
<dbReference type="Gene3D" id="2.40.100.10">
    <property type="entry name" value="Cyclophilin-like"/>
    <property type="match status" value="1"/>
</dbReference>
<proteinExistence type="inferred from homology"/>
<sequence>MAELFSTEGDVKPPNDGLPVVFFDATGASKPLGRIVIELRSDVCPLTCENFRALCTGERGMGQYSRKALHYKGSRFHRIVPNFVVQGGDFTRNNGTGGESIYGAAFSDENFVLKHDSAGVVSMANSGPDSNGSQFFLLTQAAPWLDGKHVAFGRVVRGMDVVKQIEMRGEPKNGTPKEPITIVECGQLA</sequence>
<dbReference type="PROSITE" id="PS00170">
    <property type="entry name" value="CSA_PPIASE_1"/>
    <property type="match status" value="1"/>
</dbReference>
<dbReference type="PANTHER" id="PTHR11071:SF561">
    <property type="entry name" value="PEPTIDYL-PROLYL CIS-TRANS ISOMERASE D-RELATED"/>
    <property type="match status" value="1"/>
</dbReference>
<evidence type="ECO:0000256" key="4">
    <source>
        <dbReference type="RuleBase" id="RU363019"/>
    </source>
</evidence>
<comment type="function">
    <text evidence="4">PPIases accelerate the folding of proteins. It catalyzes the cis-trans isomerization of proline imidic peptide bonds in oligopeptides.</text>
</comment>
<feature type="domain" description="PPIase cyclophilin-type" evidence="5">
    <location>
        <begin position="22"/>
        <end position="187"/>
    </location>
</feature>
<evidence type="ECO:0000313" key="7">
    <source>
        <dbReference type="Proteomes" id="UP001230188"/>
    </source>
</evidence>
<dbReference type="PROSITE" id="PS50072">
    <property type="entry name" value="CSA_PPIASE_2"/>
    <property type="match status" value="1"/>
</dbReference>
<dbReference type="GO" id="GO:0006457">
    <property type="term" value="P:protein folding"/>
    <property type="evidence" value="ECO:0007669"/>
    <property type="project" value="InterPro"/>
</dbReference>
<dbReference type="PIRSF" id="PIRSF001467">
    <property type="entry name" value="Peptidylpro_ismrse"/>
    <property type="match status" value="1"/>
</dbReference>
<keyword evidence="7" id="KW-1185">Reference proteome</keyword>